<reference evidence="2" key="1">
    <citation type="submission" date="2021-02" db="EMBL/GenBank/DDBJ databases">
        <authorList>
            <person name="Nowell W R."/>
        </authorList>
    </citation>
    <scope>NUCLEOTIDE SEQUENCE</scope>
</reference>
<comment type="caution">
    <text evidence="2">The sequence shown here is derived from an EMBL/GenBank/DDBJ whole genome shotgun (WGS) entry which is preliminary data.</text>
</comment>
<name>A0A813Y6C1_9BILA</name>
<dbReference type="EMBL" id="CAJNOT010000177">
    <property type="protein sequence ID" value="CAF0879998.1"/>
    <property type="molecule type" value="Genomic_DNA"/>
</dbReference>
<sequence>MTFEELPDEILLEICRFLSSTDVLYSLFNLNCRLNRTIFIYRQHVVLRRTSFIQFEYICLNILSKIGSTIRSLCINANWTDLLAKHFLFYYGHQMKEIFPNIEHLILVAFSGNELNDYMESISDLPYLNKLTIHDRYNVTEEYKQTLFNKILSANKNRLKKIFFNRHSESLSINQINSIIYPNIIELSIHLEKIDDLHYLFKLIPNIRQMYIIIDKQLQDKIIQFDEFIMYNLIQFHIESFRRCWIFDEINSLLKQMPFLQSLSIDIFSQDFRLFNGQLFLSILPINTLKHFNYAIDYTPEEKIEYVDDIISSWTSTPYSVCCLLDDSKTHMFLHTLPYDFSYLDINSLFIKYINKKMNGYCYYIKELLVFNVSTLAEIFVMMNYCNKVKDLALEINDISSIITEDKQENKSNLSLPRLNQLQWFSIDGCPPDGYLLKEILLVAPNLCMLILDMKFLVQLINKENDQSCISLLKNRIKNLSIQIADETELSNNNIEKLSNVFIHIRHMIIENKISNNMSIENIILLFLHYFKTHQLVSIIFRGSTTEQLRNNPSQWLIDYTYLKEYTDKFKVECDNLEFKVWL</sequence>
<dbReference type="PROSITE" id="PS50181">
    <property type="entry name" value="FBOX"/>
    <property type="match status" value="1"/>
</dbReference>
<organism evidence="2 3">
    <name type="scientific">Rotaria sordida</name>
    <dbReference type="NCBI Taxonomy" id="392033"/>
    <lineage>
        <taxon>Eukaryota</taxon>
        <taxon>Metazoa</taxon>
        <taxon>Spiralia</taxon>
        <taxon>Gnathifera</taxon>
        <taxon>Rotifera</taxon>
        <taxon>Eurotatoria</taxon>
        <taxon>Bdelloidea</taxon>
        <taxon>Philodinida</taxon>
        <taxon>Philodinidae</taxon>
        <taxon>Rotaria</taxon>
    </lineage>
</organism>
<evidence type="ECO:0000313" key="3">
    <source>
        <dbReference type="Proteomes" id="UP000663864"/>
    </source>
</evidence>
<dbReference type="Proteomes" id="UP000663864">
    <property type="component" value="Unassembled WGS sequence"/>
</dbReference>
<feature type="domain" description="F-box" evidence="1">
    <location>
        <begin position="1"/>
        <end position="50"/>
    </location>
</feature>
<accession>A0A813Y6C1</accession>
<dbReference type="AlphaFoldDB" id="A0A813Y6C1"/>
<proteinExistence type="predicted"/>
<gene>
    <name evidence="2" type="ORF">ZHD862_LOCUS6333</name>
</gene>
<dbReference type="InterPro" id="IPR001810">
    <property type="entry name" value="F-box_dom"/>
</dbReference>
<evidence type="ECO:0000259" key="1">
    <source>
        <dbReference type="PROSITE" id="PS50181"/>
    </source>
</evidence>
<protein>
    <recommendedName>
        <fullName evidence="1">F-box domain-containing protein</fullName>
    </recommendedName>
</protein>
<evidence type="ECO:0000313" key="2">
    <source>
        <dbReference type="EMBL" id="CAF0879998.1"/>
    </source>
</evidence>